<feature type="compositionally biased region" description="Polar residues" evidence="1">
    <location>
        <begin position="94"/>
        <end position="104"/>
    </location>
</feature>
<dbReference type="PANTHER" id="PTHR28139">
    <property type="entry name" value="UPF0768 PROTEIN YBL029C-A"/>
    <property type="match status" value="1"/>
</dbReference>
<feature type="region of interest" description="Disordered" evidence="1">
    <location>
        <begin position="77"/>
        <end position="128"/>
    </location>
</feature>
<accession>A0A2C5WYB4</accession>
<dbReference type="Proteomes" id="UP000222788">
    <property type="component" value="Unassembled WGS sequence"/>
</dbReference>
<evidence type="ECO:0000313" key="2">
    <source>
        <dbReference type="EMBL" id="PHH51185.1"/>
    </source>
</evidence>
<organism evidence="2 3">
    <name type="scientific">Ceratocystis fimbriata CBS 114723</name>
    <dbReference type="NCBI Taxonomy" id="1035309"/>
    <lineage>
        <taxon>Eukaryota</taxon>
        <taxon>Fungi</taxon>
        <taxon>Dikarya</taxon>
        <taxon>Ascomycota</taxon>
        <taxon>Pezizomycotina</taxon>
        <taxon>Sordariomycetes</taxon>
        <taxon>Hypocreomycetidae</taxon>
        <taxon>Microascales</taxon>
        <taxon>Ceratocystidaceae</taxon>
        <taxon>Ceratocystis</taxon>
    </lineage>
</organism>
<comment type="caution">
    <text evidence="2">The sequence shown here is derived from an EMBL/GenBank/DDBJ whole genome shotgun (WGS) entry which is preliminary data.</text>
</comment>
<reference evidence="2 3" key="1">
    <citation type="journal article" date="2013" name="Fungal Biol.">
        <title>Analysis of microsatellite markers in the genome of the plant pathogen Ceratocystis fimbriata.</title>
        <authorList>
            <person name="Simpson M.C."/>
            <person name="Wilken P.M."/>
            <person name="Coetzee M.P."/>
            <person name="Wingfield M.J."/>
            <person name="Wingfield B.D."/>
        </authorList>
    </citation>
    <scope>NUCLEOTIDE SEQUENCE [LARGE SCALE GENOMIC DNA]</scope>
    <source>
        <strain evidence="2 3">CBS 114723</strain>
    </source>
</reference>
<reference evidence="2 3" key="2">
    <citation type="journal article" date="2013" name="IMA Fungus">
        <title>IMA Genome-F 1: Ceratocystis fimbriata: Draft nuclear genome sequence for the plant pathogen, Ceratocystis fimbriata.</title>
        <authorList>
            <person name="Wilken P.M."/>
            <person name="Steenkamp E.T."/>
            <person name="Wingfield M.J."/>
            <person name="de Beer Z.W."/>
            <person name="Wingfield B.D."/>
        </authorList>
    </citation>
    <scope>NUCLEOTIDE SEQUENCE [LARGE SCALE GENOMIC DNA]</scope>
    <source>
        <strain evidence="2 3">CBS 114723</strain>
    </source>
</reference>
<evidence type="ECO:0000313" key="3">
    <source>
        <dbReference type="Proteomes" id="UP000222788"/>
    </source>
</evidence>
<sequence length="128" mass="14261">MFFFFTFGEHTFRKDVSDYRGIVCQCHNCGNMSGRVVKSNPWFTFCFLPVVPLSIKGYTDISCHICNFAQPLTNRPDVQAMGSGSSPAVPMQPHQGNPTWQNSSQPPPQAYGANYDAHSPNKPPGQYQ</sequence>
<dbReference type="PANTHER" id="PTHR28139:SF1">
    <property type="entry name" value="UPF0768 PROTEIN YBL029C-A"/>
    <property type="match status" value="1"/>
</dbReference>
<name>A0A2C5WYB4_9PEZI</name>
<evidence type="ECO:0000256" key="1">
    <source>
        <dbReference type="SAM" id="MobiDB-lite"/>
    </source>
</evidence>
<keyword evidence="3" id="KW-1185">Reference proteome</keyword>
<dbReference type="STRING" id="1035309.A0A2C5WYB4"/>
<proteinExistence type="predicted"/>
<protein>
    <submittedName>
        <fullName evidence="2">Uncharacterized protein</fullName>
    </submittedName>
</protein>
<dbReference type="OrthoDB" id="5545479at2759"/>
<dbReference type="AlphaFoldDB" id="A0A2C5WYB4"/>
<dbReference type="EMBL" id="APWK03000101">
    <property type="protein sequence ID" value="PHH51185.1"/>
    <property type="molecule type" value="Genomic_DNA"/>
</dbReference>
<gene>
    <name evidence="2" type="ORF">CFIMG_004221RA</name>
</gene>